<dbReference type="EC" id="3.6.1.1" evidence="2"/>
<dbReference type="EMBL" id="JBEPLM010000007">
    <property type="protein sequence ID" value="MET3594498.1"/>
    <property type="molecule type" value="Genomic_DNA"/>
</dbReference>
<protein>
    <recommendedName>
        <fullName evidence="2">inorganic diphosphatase</fullName>
        <ecNumber evidence="2">3.6.1.1</ecNumber>
    </recommendedName>
</protein>
<reference evidence="6 7" key="1">
    <citation type="submission" date="2024-06" db="EMBL/GenBank/DDBJ databases">
        <title>Genomic Encyclopedia of Type Strains, Phase IV (KMG-IV): sequencing the most valuable type-strain genomes for metagenomic binning, comparative biology and taxonomic classification.</title>
        <authorList>
            <person name="Goeker M."/>
        </authorList>
    </citation>
    <scope>NUCLEOTIDE SEQUENCE [LARGE SCALE GENOMIC DNA]</scope>
    <source>
        <strain evidence="6 7">DSM 29846</strain>
    </source>
</reference>
<dbReference type="PANTHER" id="PTHR10286">
    <property type="entry name" value="INORGANIC PYROPHOSPHATASE"/>
    <property type="match status" value="1"/>
</dbReference>
<accession>A0ABV2HVZ3</accession>
<evidence type="ECO:0000256" key="5">
    <source>
        <dbReference type="ARBA" id="ARBA00022842"/>
    </source>
</evidence>
<dbReference type="InterPro" id="IPR008162">
    <property type="entry name" value="Pyrophosphatase"/>
</dbReference>
<dbReference type="InterPro" id="IPR036649">
    <property type="entry name" value="Pyrophosphatase_sf"/>
</dbReference>
<organism evidence="6 7">
    <name type="scientific">Mesorhizobium shonense</name>
    <dbReference type="NCBI Taxonomy" id="1209948"/>
    <lineage>
        <taxon>Bacteria</taxon>
        <taxon>Pseudomonadati</taxon>
        <taxon>Pseudomonadota</taxon>
        <taxon>Alphaproteobacteria</taxon>
        <taxon>Hyphomicrobiales</taxon>
        <taxon>Phyllobacteriaceae</taxon>
        <taxon>Mesorhizobium</taxon>
    </lineage>
</organism>
<dbReference type="PROSITE" id="PS00387">
    <property type="entry name" value="PPASE"/>
    <property type="match status" value="1"/>
</dbReference>
<gene>
    <name evidence="6" type="ORF">ABID26_003906</name>
</gene>
<keyword evidence="7" id="KW-1185">Reference proteome</keyword>
<evidence type="ECO:0000256" key="1">
    <source>
        <dbReference type="ARBA" id="ARBA00001946"/>
    </source>
</evidence>
<dbReference type="Gene3D" id="3.90.80.10">
    <property type="entry name" value="Inorganic pyrophosphatase"/>
    <property type="match status" value="1"/>
</dbReference>
<proteinExistence type="predicted"/>
<evidence type="ECO:0000313" key="6">
    <source>
        <dbReference type="EMBL" id="MET3594498.1"/>
    </source>
</evidence>
<comment type="caution">
    <text evidence="6">The sequence shown here is derived from an EMBL/GenBank/DDBJ whole genome shotgun (WGS) entry which is preliminary data.</text>
</comment>
<evidence type="ECO:0000256" key="4">
    <source>
        <dbReference type="ARBA" id="ARBA00022801"/>
    </source>
</evidence>
<keyword evidence="3" id="KW-0479">Metal-binding</keyword>
<dbReference type="GO" id="GO:0004427">
    <property type="term" value="F:inorganic diphosphate phosphatase activity"/>
    <property type="evidence" value="ECO:0007669"/>
    <property type="project" value="UniProtKB-EC"/>
</dbReference>
<dbReference type="Pfam" id="PF00719">
    <property type="entry name" value="Pyrophosphatase"/>
    <property type="match status" value="1"/>
</dbReference>
<dbReference type="RefSeq" id="WP_292374163.1">
    <property type="nucleotide sequence ID" value="NZ_JBEPLM010000007.1"/>
</dbReference>
<dbReference type="SUPFAM" id="SSF50324">
    <property type="entry name" value="Inorganic pyrophosphatase"/>
    <property type="match status" value="1"/>
</dbReference>
<keyword evidence="5" id="KW-0460">Magnesium</keyword>
<evidence type="ECO:0000256" key="3">
    <source>
        <dbReference type="ARBA" id="ARBA00022723"/>
    </source>
</evidence>
<name>A0ABV2HVZ3_9HYPH</name>
<sequence length="181" mass="20489">MPDYEKLPTMNGEHIRVVVETPRGAAAKFSYHPETGVFEFTRPLPIGNTYPYDWGFIPSTRGEDGDPLDGLVIHQAVSSPGIVINCDLLGALRVKQKDAEGSEFYNDRYIFSPHKQDSPDKPGLMDRVPDELRREIEQFFLSSVLGTSKKIKLKGWRDARRAAALLKKGMERFVRTQKPAR</sequence>
<evidence type="ECO:0000256" key="2">
    <source>
        <dbReference type="ARBA" id="ARBA00012146"/>
    </source>
</evidence>
<keyword evidence="4 6" id="KW-0378">Hydrolase</keyword>
<evidence type="ECO:0000313" key="7">
    <source>
        <dbReference type="Proteomes" id="UP001549036"/>
    </source>
</evidence>
<dbReference type="Proteomes" id="UP001549036">
    <property type="component" value="Unassembled WGS sequence"/>
</dbReference>
<comment type="cofactor">
    <cofactor evidence="1">
        <name>Mg(2+)</name>
        <dbReference type="ChEBI" id="CHEBI:18420"/>
    </cofactor>
</comment>